<keyword evidence="4" id="KW-0812">Transmembrane</keyword>
<dbReference type="PANTHER" id="PTHR45683">
    <property type="entry name" value="MITOCHONDRIAL NICOTINAMIDE ADENINE DINUCLEOTIDE TRANSPORTER 1-RELATED-RELATED"/>
    <property type="match status" value="1"/>
</dbReference>
<evidence type="ECO:0000256" key="5">
    <source>
        <dbReference type="ARBA" id="ARBA00022737"/>
    </source>
</evidence>
<evidence type="ECO:0000313" key="10">
    <source>
        <dbReference type="Proteomes" id="UP001412067"/>
    </source>
</evidence>
<feature type="region of interest" description="Disordered" evidence="8">
    <location>
        <begin position="12"/>
        <end position="36"/>
    </location>
</feature>
<evidence type="ECO:0000256" key="3">
    <source>
        <dbReference type="ARBA" id="ARBA00022448"/>
    </source>
</evidence>
<dbReference type="EMBL" id="JBBWWR010000013">
    <property type="protein sequence ID" value="KAK8955529.1"/>
    <property type="molecule type" value="Genomic_DNA"/>
</dbReference>
<organism evidence="9 10">
    <name type="scientific">Platanthera guangdongensis</name>
    <dbReference type="NCBI Taxonomy" id="2320717"/>
    <lineage>
        <taxon>Eukaryota</taxon>
        <taxon>Viridiplantae</taxon>
        <taxon>Streptophyta</taxon>
        <taxon>Embryophyta</taxon>
        <taxon>Tracheophyta</taxon>
        <taxon>Spermatophyta</taxon>
        <taxon>Magnoliopsida</taxon>
        <taxon>Liliopsida</taxon>
        <taxon>Asparagales</taxon>
        <taxon>Orchidaceae</taxon>
        <taxon>Orchidoideae</taxon>
        <taxon>Orchideae</taxon>
        <taxon>Orchidinae</taxon>
        <taxon>Platanthera</taxon>
    </lineage>
</organism>
<evidence type="ECO:0000256" key="1">
    <source>
        <dbReference type="ARBA" id="ARBA00004141"/>
    </source>
</evidence>
<evidence type="ECO:0000313" key="9">
    <source>
        <dbReference type="EMBL" id="KAK8955529.1"/>
    </source>
</evidence>
<name>A0ABR2M129_9ASPA</name>
<protein>
    <submittedName>
        <fullName evidence="9">Peroxisomal nicotinamide adenine dinucleotide carrier</fullName>
    </submittedName>
</protein>
<keyword evidence="7" id="KW-0472">Membrane</keyword>
<keyword evidence="5" id="KW-0677">Repeat</keyword>
<keyword evidence="3" id="KW-0813">Transport</keyword>
<keyword evidence="10" id="KW-1185">Reference proteome</keyword>
<dbReference type="SUPFAM" id="SSF103506">
    <property type="entry name" value="Mitochondrial carrier"/>
    <property type="match status" value="1"/>
</dbReference>
<reference evidence="9 10" key="1">
    <citation type="journal article" date="2022" name="Nat. Plants">
        <title>Genomes of leafy and leafless Platanthera orchids illuminate the evolution of mycoheterotrophy.</title>
        <authorList>
            <person name="Li M.H."/>
            <person name="Liu K.W."/>
            <person name="Li Z."/>
            <person name="Lu H.C."/>
            <person name="Ye Q.L."/>
            <person name="Zhang D."/>
            <person name="Wang J.Y."/>
            <person name="Li Y.F."/>
            <person name="Zhong Z.M."/>
            <person name="Liu X."/>
            <person name="Yu X."/>
            <person name="Liu D.K."/>
            <person name="Tu X.D."/>
            <person name="Liu B."/>
            <person name="Hao Y."/>
            <person name="Liao X.Y."/>
            <person name="Jiang Y.T."/>
            <person name="Sun W.H."/>
            <person name="Chen J."/>
            <person name="Chen Y.Q."/>
            <person name="Ai Y."/>
            <person name="Zhai J.W."/>
            <person name="Wu S.S."/>
            <person name="Zhou Z."/>
            <person name="Hsiao Y.Y."/>
            <person name="Wu W.L."/>
            <person name="Chen Y.Y."/>
            <person name="Lin Y.F."/>
            <person name="Hsu J.L."/>
            <person name="Li C.Y."/>
            <person name="Wang Z.W."/>
            <person name="Zhao X."/>
            <person name="Zhong W.Y."/>
            <person name="Ma X.K."/>
            <person name="Ma L."/>
            <person name="Huang J."/>
            <person name="Chen G.Z."/>
            <person name="Huang M.Z."/>
            <person name="Huang L."/>
            <person name="Peng D.H."/>
            <person name="Luo Y.B."/>
            <person name="Zou S.Q."/>
            <person name="Chen S.P."/>
            <person name="Lan S."/>
            <person name="Tsai W.C."/>
            <person name="Van de Peer Y."/>
            <person name="Liu Z.J."/>
        </authorList>
    </citation>
    <scope>NUCLEOTIDE SEQUENCE [LARGE SCALE GENOMIC DNA]</scope>
    <source>
        <strain evidence="9">Lor288</strain>
    </source>
</reference>
<evidence type="ECO:0000256" key="7">
    <source>
        <dbReference type="ARBA" id="ARBA00023136"/>
    </source>
</evidence>
<keyword evidence="6" id="KW-1133">Transmembrane helix</keyword>
<evidence type="ECO:0000256" key="6">
    <source>
        <dbReference type="ARBA" id="ARBA00022989"/>
    </source>
</evidence>
<proteinExistence type="inferred from homology"/>
<dbReference type="Gene3D" id="1.50.40.10">
    <property type="entry name" value="Mitochondrial carrier domain"/>
    <property type="match status" value="1"/>
</dbReference>
<dbReference type="InterPro" id="IPR044712">
    <property type="entry name" value="SLC25A32-like"/>
</dbReference>
<dbReference type="Proteomes" id="UP001412067">
    <property type="component" value="Unassembled WGS sequence"/>
</dbReference>
<evidence type="ECO:0000256" key="2">
    <source>
        <dbReference type="ARBA" id="ARBA00006375"/>
    </source>
</evidence>
<comment type="caution">
    <text evidence="9">The sequence shown here is derived from an EMBL/GenBank/DDBJ whole genome shotgun (WGS) entry which is preliminary data.</text>
</comment>
<dbReference type="Pfam" id="PF00153">
    <property type="entry name" value="Mito_carr"/>
    <property type="match status" value="1"/>
</dbReference>
<comment type="similarity">
    <text evidence="2">Belongs to the mitochondrial carrier (TC 2.A.29) family.</text>
</comment>
<dbReference type="InterPro" id="IPR018108">
    <property type="entry name" value="MCP_transmembrane"/>
</dbReference>
<evidence type="ECO:0000256" key="8">
    <source>
        <dbReference type="SAM" id="MobiDB-lite"/>
    </source>
</evidence>
<gene>
    <name evidence="9" type="primary">PXN</name>
    <name evidence="9" type="ORF">KSP40_PGU018147</name>
</gene>
<dbReference type="InterPro" id="IPR023395">
    <property type="entry name" value="MCP_dom_sf"/>
</dbReference>
<comment type="subcellular location">
    <subcellularLocation>
        <location evidence="1">Membrane</location>
        <topology evidence="1">Multi-pass membrane protein</topology>
    </subcellularLocation>
</comment>
<accession>A0ABR2M129</accession>
<sequence>MLPISRSCGLISGLKNKKTEPPGQLSRTQADNSDPRLRHLQPFGFRLDALILTEKTRSYVCNPAIQFMLYEAMLKKLKKNRASTMKGAEGLTAVEIFLFGAVAKLGATVATYPLLVVKSRLQAKQGLHLETRHQYRGWTAGHWKARCAGRNWEDVPIRVAEETINEGYLGCHNKDDQVRRYFGILQRNGHKNRAKRIRSCSPLHDQRGACEAGEISSDPQCCRTLEHLKVKTIQESSESSSAARADSVWVFTRTLISVIGKPVFSFQSSGGQPFNVRPTHSFRLSSSQATMLLQLSRWSGQIVVSVRILMFRHHADSFSRLLGGHSLGVCLA</sequence>
<evidence type="ECO:0000256" key="4">
    <source>
        <dbReference type="ARBA" id="ARBA00022692"/>
    </source>
</evidence>